<evidence type="ECO:0000313" key="1">
    <source>
        <dbReference type="EMBL" id="MER9287648.1"/>
    </source>
</evidence>
<dbReference type="EMBL" id="JAMYRI010000023">
    <property type="protein sequence ID" value="MER9287648.1"/>
    <property type="molecule type" value="Genomic_DNA"/>
</dbReference>
<dbReference type="Proteomes" id="UP001480082">
    <property type="component" value="Unassembled WGS sequence"/>
</dbReference>
<proteinExistence type="predicted"/>
<keyword evidence="1" id="KW-0547">Nucleotide-binding</keyword>
<organism evidence="1 2">
    <name type="scientific">Mesorhizobium australicum</name>
    <dbReference type="NCBI Taxonomy" id="536018"/>
    <lineage>
        <taxon>Bacteria</taxon>
        <taxon>Pseudomonadati</taxon>
        <taxon>Pseudomonadota</taxon>
        <taxon>Alphaproteobacteria</taxon>
        <taxon>Hyphomicrobiales</taxon>
        <taxon>Phyllobacteriaceae</taxon>
        <taxon>Mesorhizobium</taxon>
    </lineage>
</organism>
<protein>
    <submittedName>
        <fullName evidence="1">ABC transporter ATP-binding protein</fullName>
    </submittedName>
</protein>
<name>A0ACC6T6V7_9HYPH</name>
<keyword evidence="1" id="KW-0067">ATP-binding</keyword>
<evidence type="ECO:0000313" key="2">
    <source>
        <dbReference type="Proteomes" id="UP001480082"/>
    </source>
</evidence>
<gene>
    <name evidence="1" type="ORF">NKI81_27535</name>
</gene>
<accession>A0ACC6T6V7</accession>
<comment type="caution">
    <text evidence="1">The sequence shown here is derived from an EMBL/GenBank/DDBJ whole genome shotgun (WGS) entry which is preliminary data.</text>
</comment>
<reference evidence="1 2" key="1">
    <citation type="journal article" date="2024" name="Proc. Natl. Acad. Sci. U.S.A.">
        <title>The evolutionary genomics of adaptation to stress in wild rhizobium bacteria.</title>
        <authorList>
            <person name="Kehlet-Delgado H."/>
            <person name="Montoya A.P."/>
            <person name="Jensen K.T."/>
            <person name="Wendlandt C.E."/>
            <person name="Dexheimer C."/>
            <person name="Roberts M."/>
            <person name="Torres Martinez L."/>
            <person name="Friesen M.L."/>
            <person name="Griffitts J.S."/>
            <person name="Porter S.S."/>
        </authorList>
    </citation>
    <scope>NUCLEOTIDE SEQUENCE [LARGE SCALE GENOMIC DNA]</scope>
    <source>
        <strain evidence="1 2">M0468</strain>
    </source>
</reference>
<keyword evidence="2" id="KW-1185">Reference proteome</keyword>
<sequence length="357" mass="39438">MSTSLEMKNIQKWYGALHVVHDFDLYVQPGEFLTFLGPSGSGKTTALKMIAGFEMVSSGDILLGSRSIADVPPYERGIGMVFQNYALFPHMTVAENVAFPLTVRKVGRAETEEKVLRALQLVKMVEYRDRHPNQLSGGQQQRIALARAVVFNPSILLMDEPLGALDRNLREHMKIEIMRIQKELDMTVVFVTHDQDEALTMSDRVAVINEGRLVQVADSKNLYYSPQDRFVASFVGESNLLPCRVGRIQNGVAKVTIDGDLTSGVARLSGQSGGEAGWLFVRPEHVDISQRGATSSAENVLDGVVEDALFLGEMTRYAVRCEHETITVKQQNRGQTQLAGGTPVTVSWDAQNCIVLN</sequence>